<protein>
    <submittedName>
        <fullName evidence="1">(northern house mosquito) hypothetical protein</fullName>
    </submittedName>
</protein>
<dbReference type="AlphaFoldDB" id="A0A8D8I224"/>
<dbReference type="EMBL" id="HBUE01336896">
    <property type="protein sequence ID" value="CAG6596516.1"/>
    <property type="molecule type" value="Transcribed_RNA"/>
</dbReference>
<reference evidence="1" key="1">
    <citation type="submission" date="2021-05" db="EMBL/GenBank/DDBJ databases">
        <authorList>
            <person name="Alioto T."/>
            <person name="Alioto T."/>
            <person name="Gomez Garrido J."/>
        </authorList>
    </citation>
    <scope>NUCLEOTIDE SEQUENCE</scope>
</reference>
<evidence type="ECO:0000313" key="1">
    <source>
        <dbReference type="EMBL" id="CAG6544382.1"/>
    </source>
</evidence>
<organism evidence="1">
    <name type="scientific">Culex pipiens</name>
    <name type="common">House mosquito</name>
    <dbReference type="NCBI Taxonomy" id="7175"/>
    <lineage>
        <taxon>Eukaryota</taxon>
        <taxon>Metazoa</taxon>
        <taxon>Ecdysozoa</taxon>
        <taxon>Arthropoda</taxon>
        <taxon>Hexapoda</taxon>
        <taxon>Insecta</taxon>
        <taxon>Pterygota</taxon>
        <taxon>Neoptera</taxon>
        <taxon>Endopterygota</taxon>
        <taxon>Diptera</taxon>
        <taxon>Nematocera</taxon>
        <taxon>Culicoidea</taxon>
        <taxon>Culicidae</taxon>
        <taxon>Culicinae</taxon>
        <taxon>Culicini</taxon>
        <taxon>Culex</taxon>
        <taxon>Culex</taxon>
    </lineage>
</organism>
<accession>A0A8D8I224</accession>
<name>A0A8D8I224_CULPI</name>
<dbReference type="EMBL" id="HBUE01230112">
    <property type="protein sequence ID" value="CAG6544382.1"/>
    <property type="molecule type" value="Transcribed_RNA"/>
</dbReference>
<sequence>MPSPVRFAGSATFTATRNNPHVCQRSASATSGSPTRSSCCCTRFCAAGTSVRSIFQITACSRLLKMESCCCMTCFKQCIEGWFCGWVATRSNAGCRPAVTGSCSTRTTFGFRIRTKWPSGSSICGWLWTNRSRLVARGRLLRGRTRTASGPIRRGSCTRNFSTVRIWRCGRSEEGEGNIWCKKGRF</sequence>
<proteinExistence type="predicted"/>